<evidence type="ECO:0000313" key="1">
    <source>
        <dbReference type="EMBL" id="KAJ3569450.1"/>
    </source>
</evidence>
<dbReference type="EMBL" id="JANIEX010000287">
    <property type="protein sequence ID" value="KAJ3569450.1"/>
    <property type="molecule type" value="Genomic_DNA"/>
</dbReference>
<proteinExistence type="predicted"/>
<keyword evidence="2" id="KW-1185">Reference proteome</keyword>
<sequence length="357" mass="40293">MANSTESSNPQSREAEELSPELYAGIECARGDDIVIAIVRTDAPETSEFIKLLAKEYNPVIDGQEVLQAVRLREPYERVILLDVPHYDGQNEKEILGRIQQWLNQSDNKSSHGLQDDGSGSQLRGLYFVQSAKEILLPLSVMAQASKYKKLFGEDTLQRLNVVLLHCGESAARVGSVKSKIDEIWATPRKLGSQVYELDENEGHEGAWKIVDQKLKAHAEQHMDRVNEELRKIRNLLSKSKKPVSSSALTVLNESMKSLGASLAESPERLKLQIINVQATFRELVPIIRSSVKMRGGVGDQFFAFFMRMGVRFLGKCLYAYRRTLLTLNLPPHMYNFDFRFLEQRKRDAGPGLVDTS</sequence>
<dbReference type="AlphaFoldDB" id="A0AAD5VX94"/>
<protein>
    <submittedName>
        <fullName evidence="1">Uncharacterized protein</fullName>
    </submittedName>
</protein>
<evidence type="ECO:0000313" key="2">
    <source>
        <dbReference type="Proteomes" id="UP001213000"/>
    </source>
</evidence>
<gene>
    <name evidence="1" type="ORF">NP233_g5038</name>
</gene>
<reference evidence="1" key="1">
    <citation type="submission" date="2022-07" db="EMBL/GenBank/DDBJ databases">
        <title>Genome Sequence of Leucocoprinus birnbaumii.</title>
        <authorList>
            <person name="Buettner E."/>
        </authorList>
    </citation>
    <scope>NUCLEOTIDE SEQUENCE</scope>
    <source>
        <strain evidence="1">VT141</strain>
    </source>
</reference>
<comment type="caution">
    <text evidence="1">The sequence shown here is derived from an EMBL/GenBank/DDBJ whole genome shotgun (WGS) entry which is preliminary data.</text>
</comment>
<organism evidence="1 2">
    <name type="scientific">Leucocoprinus birnbaumii</name>
    <dbReference type="NCBI Taxonomy" id="56174"/>
    <lineage>
        <taxon>Eukaryota</taxon>
        <taxon>Fungi</taxon>
        <taxon>Dikarya</taxon>
        <taxon>Basidiomycota</taxon>
        <taxon>Agaricomycotina</taxon>
        <taxon>Agaricomycetes</taxon>
        <taxon>Agaricomycetidae</taxon>
        <taxon>Agaricales</taxon>
        <taxon>Agaricineae</taxon>
        <taxon>Agaricaceae</taxon>
        <taxon>Leucocoprinus</taxon>
    </lineage>
</organism>
<dbReference type="Proteomes" id="UP001213000">
    <property type="component" value="Unassembled WGS sequence"/>
</dbReference>
<name>A0AAD5VX94_9AGAR</name>
<accession>A0AAD5VX94</accession>